<keyword evidence="2" id="KW-1185">Reference proteome</keyword>
<comment type="caution">
    <text evidence="1">The sequence shown here is derived from an EMBL/GenBank/DDBJ whole genome shotgun (WGS) entry which is preliminary data.</text>
</comment>
<dbReference type="EMBL" id="JBHFQA010000024">
    <property type="protein sequence ID" value="KAL2077783.1"/>
    <property type="molecule type" value="Genomic_DNA"/>
</dbReference>
<evidence type="ECO:0000313" key="2">
    <source>
        <dbReference type="Proteomes" id="UP001591681"/>
    </source>
</evidence>
<evidence type="ECO:0000313" key="1">
    <source>
        <dbReference type="EMBL" id="KAL2077783.1"/>
    </source>
</evidence>
<proteinExistence type="predicted"/>
<dbReference type="AlphaFoldDB" id="A0ABD1IS04"/>
<dbReference type="PANTHER" id="PTHR35256:SF1">
    <property type="entry name" value="EXPRESSED SEQUENCE AI429214"/>
    <property type="match status" value="1"/>
</dbReference>
<accession>A0ABD1IS04</accession>
<name>A0ABD1IS04_9TELE</name>
<sequence length="179" mass="20600">MRRYCKKTIRKIKHTKEDSGHREVNSRQKTDCGISVAVPVKLVNLLKMKAFREKLKAAEMEFHDPQHCRSCQVKQAELAHDDFIRRKMTQLQSPLLEGKIQSHWLNRNSICLIGEAVRELPRPTDNPSVVWQALKAREEELAGHKETPTDLASPRVQWDLASDFDVDMGLEGKTAKDIF</sequence>
<dbReference type="InterPro" id="IPR027932">
    <property type="entry name" value="DUF4606"/>
</dbReference>
<protein>
    <submittedName>
        <fullName evidence="1">Uncharacterized protein</fullName>
    </submittedName>
</protein>
<dbReference type="PANTHER" id="PTHR35256">
    <property type="entry name" value="CHROMOSOME 8 OPEN READING FRAME 48"/>
    <property type="match status" value="1"/>
</dbReference>
<gene>
    <name evidence="1" type="ORF">ACEWY4_027287</name>
</gene>
<dbReference type="Proteomes" id="UP001591681">
    <property type="component" value="Unassembled WGS sequence"/>
</dbReference>
<reference evidence="1 2" key="1">
    <citation type="submission" date="2024-09" db="EMBL/GenBank/DDBJ databases">
        <title>A chromosome-level genome assembly of Gray's grenadier anchovy, Coilia grayii.</title>
        <authorList>
            <person name="Fu Z."/>
        </authorList>
    </citation>
    <scope>NUCLEOTIDE SEQUENCE [LARGE SCALE GENOMIC DNA]</scope>
    <source>
        <strain evidence="1">G4</strain>
        <tissue evidence="1">Muscle</tissue>
    </source>
</reference>
<organism evidence="1 2">
    <name type="scientific">Coilia grayii</name>
    <name type="common">Gray's grenadier anchovy</name>
    <dbReference type="NCBI Taxonomy" id="363190"/>
    <lineage>
        <taxon>Eukaryota</taxon>
        <taxon>Metazoa</taxon>
        <taxon>Chordata</taxon>
        <taxon>Craniata</taxon>
        <taxon>Vertebrata</taxon>
        <taxon>Euteleostomi</taxon>
        <taxon>Actinopterygii</taxon>
        <taxon>Neopterygii</taxon>
        <taxon>Teleostei</taxon>
        <taxon>Clupei</taxon>
        <taxon>Clupeiformes</taxon>
        <taxon>Clupeoidei</taxon>
        <taxon>Engraulidae</taxon>
        <taxon>Coilinae</taxon>
        <taxon>Coilia</taxon>
    </lineage>
</organism>
<dbReference type="Pfam" id="PF15379">
    <property type="entry name" value="DUF4606"/>
    <property type="match status" value="1"/>
</dbReference>